<comment type="catalytic activity">
    <reaction evidence="2">
        <text>carbamoyl phosphate + L-ornithine = L-citrulline + phosphate + H(+)</text>
        <dbReference type="Rhea" id="RHEA:19513"/>
        <dbReference type="ChEBI" id="CHEBI:15378"/>
        <dbReference type="ChEBI" id="CHEBI:43474"/>
        <dbReference type="ChEBI" id="CHEBI:46911"/>
        <dbReference type="ChEBI" id="CHEBI:57743"/>
        <dbReference type="ChEBI" id="CHEBI:58228"/>
        <dbReference type="EC" id="2.1.3.3"/>
    </reaction>
</comment>
<dbReference type="InterPro" id="IPR036901">
    <property type="entry name" value="Asp/Orn_carbamoylTrfase_sf"/>
</dbReference>
<evidence type="ECO:0000313" key="7">
    <source>
        <dbReference type="EMBL" id="MCX2817900.1"/>
    </source>
</evidence>
<feature type="domain" description="Aspartate/ornithine carbamoyltransferase Asp/Orn-binding" evidence="5">
    <location>
        <begin position="149"/>
        <end position="298"/>
    </location>
</feature>
<reference evidence="7" key="1">
    <citation type="submission" date="2022-09" db="EMBL/GenBank/DDBJ databases">
        <title>Haloadaptaus new haloarchaeum isolated from saline soil.</title>
        <authorList>
            <person name="Duran-Viseras A."/>
            <person name="Sanchez-Porro C."/>
            <person name="Ventosa A."/>
        </authorList>
    </citation>
    <scope>NUCLEOTIDE SEQUENCE</scope>
    <source>
        <strain evidence="7">F3-133</strain>
    </source>
</reference>
<comment type="similarity">
    <text evidence="4">Belongs to the aspartate/ornithine carbamoyltransferase superfamily.</text>
</comment>
<organism evidence="7 8">
    <name type="scientific">Halorutilus salinus</name>
    <dbReference type="NCBI Taxonomy" id="2487751"/>
    <lineage>
        <taxon>Archaea</taxon>
        <taxon>Methanobacteriati</taxon>
        <taxon>Methanobacteriota</taxon>
        <taxon>Stenosarchaea group</taxon>
        <taxon>Halobacteria</taxon>
        <taxon>Halorutilales</taxon>
        <taxon>Halorutilaceae</taxon>
        <taxon>Halorutilus</taxon>
    </lineage>
</organism>
<keyword evidence="8" id="KW-1185">Reference proteome</keyword>
<evidence type="ECO:0000256" key="2">
    <source>
        <dbReference type="ARBA" id="ARBA00048772"/>
    </source>
</evidence>
<dbReference type="FunFam" id="3.40.50.1370:FF:000008">
    <property type="entry name" value="Ornithine carbamoyltransferase"/>
    <property type="match status" value="1"/>
</dbReference>
<dbReference type="Pfam" id="PF02729">
    <property type="entry name" value="OTCace_N"/>
    <property type="match status" value="1"/>
</dbReference>
<dbReference type="EC" id="2.1.3.3" evidence="3"/>
<dbReference type="AlphaFoldDB" id="A0A9Q4C2S6"/>
<comment type="caution">
    <text evidence="7">The sequence shown here is derived from an EMBL/GenBank/DDBJ whole genome shotgun (WGS) entry which is preliminary data.</text>
</comment>
<gene>
    <name evidence="7" type="primary">argF</name>
    <name evidence="7" type="ORF">EGH25_00795</name>
</gene>
<feature type="domain" description="Aspartate/ornithine carbamoyltransferase carbamoyl-P binding" evidence="6">
    <location>
        <begin position="7"/>
        <end position="141"/>
    </location>
</feature>
<dbReference type="Proteomes" id="UP001149411">
    <property type="component" value="Unassembled WGS sequence"/>
</dbReference>
<accession>A0A9Q4C2S6</accession>
<dbReference type="InterPro" id="IPR006130">
    <property type="entry name" value="Asp/Orn_carbamoylTrfase"/>
</dbReference>
<evidence type="ECO:0000256" key="4">
    <source>
        <dbReference type="RuleBase" id="RU003634"/>
    </source>
</evidence>
<dbReference type="GO" id="GO:0004585">
    <property type="term" value="F:ornithine carbamoyltransferase activity"/>
    <property type="evidence" value="ECO:0007669"/>
    <property type="project" value="UniProtKB-UniRule"/>
</dbReference>
<keyword evidence="1 4" id="KW-0808">Transferase</keyword>
<dbReference type="InterPro" id="IPR006131">
    <property type="entry name" value="Asp_carbamoyltransf_Asp/Orn-bd"/>
</dbReference>
<dbReference type="InterPro" id="IPR002292">
    <property type="entry name" value="Orn/put_carbamltrans"/>
</dbReference>
<protein>
    <recommendedName>
        <fullName evidence="3">Ornithine carbamoyltransferase</fullName>
        <ecNumber evidence="3">2.1.3.3</ecNumber>
    </recommendedName>
</protein>
<dbReference type="Gene3D" id="3.40.50.1370">
    <property type="entry name" value="Aspartate/ornithine carbamoyltransferase"/>
    <property type="match status" value="2"/>
</dbReference>
<dbReference type="RefSeq" id="WP_266085427.1">
    <property type="nucleotide sequence ID" value="NZ_RKLV01000001.1"/>
</dbReference>
<dbReference type="GO" id="GO:0019240">
    <property type="term" value="P:citrulline biosynthetic process"/>
    <property type="evidence" value="ECO:0007669"/>
    <property type="project" value="TreeGrafter"/>
</dbReference>
<dbReference type="GO" id="GO:0016597">
    <property type="term" value="F:amino acid binding"/>
    <property type="evidence" value="ECO:0007669"/>
    <property type="project" value="InterPro"/>
</dbReference>
<dbReference type="GO" id="GO:0042450">
    <property type="term" value="P:L-arginine biosynthetic process via ornithine"/>
    <property type="evidence" value="ECO:0007669"/>
    <property type="project" value="UniProtKB-UniRule"/>
</dbReference>
<name>A0A9Q4C2S6_9EURY</name>
<dbReference type="NCBIfam" id="NF001986">
    <property type="entry name" value="PRK00779.1"/>
    <property type="match status" value="1"/>
</dbReference>
<evidence type="ECO:0000259" key="6">
    <source>
        <dbReference type="Pfam" id="PF02729"/>
    </source>
</evidence>
<dbReference type="PANTHER" id="PTHR45753:SF3">
    <property type="entry name" value="ORNITHINE TRANSCARBAMYLASE, MITOCHONDRIAL"/>
    <property type="match status" value="1"/>
</dbReference>
<sequence length="305" mass="33386">MTELDGFVRLDTLPKGFVRGLIEETRALKTDTPTDEPLSRATLGTVYQKRSTRTRVSFEAGMNTLGGDAVFLSSDDIQLGRGETVADTARALSRYVDGIMARVSAHDDIEALDEHASVPVINGLSDFNHPCQALADAFTLEQAKGSLDDLRLAWLGDGNNVCHSLLHILPRFGVDVRVATPDEHRPEASVAETAREFADQNDGAVTVTDNPGEAVEDADAVYTDTWVSMGEEGKEASVFEPYRAEPALLDAADDDHIFMHCLPAHRGHEVVDEVIDGSHSVVWEQAENRMHAQMALLIRLLARNR</sequence>
<evidence type="ECO:0000256" key="3">
    <source>
        <dbReference type="NCBIfam" id="TIGR00658"/>
    </source>
</evidence>
<evidence type="ECO:0000259" key="5">
    <source>
        <dbReference type="Pfam" id="PF00185"/>
    </source>
</evidence>
<dbReference type="Pfam" id="PF00185">
    <property type="entry name" value="OTCace"/>
    <property type="match status" value="1"/>
</dbReference>
<dbReference type="PRINTS" id="PR00100">
    <property type="entry name" value="AOTCASE"/>
</dbReference>
<dbReference type="SUPFAM" id="SSF53671">
    <property type="entry name" value="Aspartate/ornithine carbamoyltransferase"/>
    <property type="match status" value="1"/>
</dbReference>
<dbReference type="InterPro" id="IPR006132">
    <property type="entry name" value="Asp/Orn_carbamoyltranf_P-bd"/>
</dbReference>
<dbReference type="EMBL" id="RKLV01000001">
    <property type="protein sequence ID" value="MCX2817900.1"/>
    <property type="molecule type" value="Genomic_DNA"/>
</dbReference>
<proteinExistence type="inferred from homology"/>
<dbReference type="PRINTS" id="PR00102">
    <property type="entry name" value="OTCASE"/>
</dbReference>
<dbReference type="PANTHER" id="PTHR45753">
    <property type="entry name" value="ORNITHINE CARBAMOYLTRANSFERASE, MITOCHONDRIAL"/>
    <property type="match status" value="1"/>
</dbReference>
<evidence type="ECO:0000256" key="1">
    <source>
        <dbReference type="ARBA" id="ARBA00022679"/>
    </source>
</evidence>
<evidence type="ECO:0000313" key="8">
    <source>
        <dbReference type="Proteomes" id="UP001149411"/>
    </source>
</evidence>
<dbReference type="NCBIfam" id="TIGR00658">
    <property type="entry name" value="orni_carb_tr"/>
    <property type="match status" value="1"/>
</dbReference>